<dbReference type="SUPFAM" id="SSF56112">
    <property type="entry name" value="Protein kinase-like (PK-like)"/>
    <property type="match status" value="1"/>
</dbReference>
<proteinExistence type="predicted"/>
<sequence length="333" mass="35755">MTEHGIQVGARPRVDVRALLGYLTRLGVIDADAAAAPGVRVTDLSRSHLVLSVRLADGRRLVVKRARARPGEVEGSLGREVLVYRLAGGNRALSDAMPAPLWLDPAGRVLVAEAADPGTTLHADAVGRGSLSVGHARDLGAVVGAWHRATKSPRGGLPTEIPWVLGILSVGSWRPPETDRVLVHGQVRRELRTAFAELTAGLAPSCLVHGDLKWDNCLIDAKSGIRVVDWERAAHGDPAWDVAGILQDYVAVPRALGLSPPDRDESISAFITAYLDFVEPTERQRFAERAARLAGARLIQTALEYAATGVDLVGDALRILREPRTLLAAWSVR</sequence>
<name>A0A7W9HGT1_9PSEU</name>
<evidence type="ECO:0000259" key="1">
    <source>
        <dbReference type="Pfam" id="PF01636"/>
    </source>
</evidence>
<evidence type="ECO:0000313" key="3">
    <source>
        <dbReference type="Proteomes" id="UP000552097"/>
    </source>
</evidence>
<dbReference type="RefSeq" id="WP_184918436.1">
    <property type="nucleotide sequence ID" value="NZ_JACHMO010000001.1"/>
</dbReference>
<dbReference type="InterPro" id="IPR011009">
    <property type="entry name" value="Kinase-like_dom_sf"/>
</dbReference>
<reference evidence="2 3" key="1">
    <citation type="submission" date="2020-08" db="EMBL/GenBank/DDBJ databases">
        <title>Sequencing the genomes of 1000 actinobacteria strains.</title>
        <authorList>
            <person name="Klenk H.-P."/>
        </authorList>
    </citation>
    <scope>NUCLEOTIDE SEQUENCE [LARGE SCALE GENOMIC DNA]</scope>
    <source>
        <strain evidence="2 3">DSM 45486</strain>
    </source>
</reference>
<evidence type="ECO:0000313" key="2">
    <source>
        <dbReference type="EMBL" id="MBB5801997.1"/>
    </source>
</evidence>
<organism evidence="2 3">
    <name type="scientific">Saccharothrix ecbatanensis</name>
    <dbReference type="NCBI Taxonomy" id="1105145"/>
    <lineage>
        <taxon>Bacteria</taxon>
        <taxon>Bacillati</taxon>
        <taxon>Actinomycetota</taxon>
        <taxon>Actinomycetes</taxon>
        <taxon>Pseudonocardiales</taxon>
        <taxon>Pseudonocardiaceae</taxon>
        <taxon>Saccharothrix</taxon>
    </lineage>
</organism>
<protein>
    <recommendedName>
        <fullName evidence="1">Aminoglycoside phosphotransferase domain-containing protein</fullName>
    </recommendedName>
</protein>
<dbReference type="EMBL" id="JACHMO010000001">
    <property type="protein sequence ID" value="MBB5801997.1"/>
    <property type="molecule type" value="Genomic_DNA"/>
</dbReference>
<dbReference type="AlphaFoldDB" id="A0A7W9HGT1"/>
<accession>A0A7W9HGT1</accession>
<dbReference type="InterPro" id="IPR002575">
    <property type="entry name" value="Aminoglycoside_PTrfase"/>
</dbReference>
<gene>
    <name evidence="2" type="ORF">F4560_001765</name>
</gene>
<dbReference type="Pfam" id="PF01636">
    <property type="entry name" value="APH"/>
    <property type="match status" value="1"/>
</dbReference>
<feature type="domain" description="Aminoglycoside phosphotransferase" evidence="1">
    <location>
        <begin position="53"/>
        <end position="255"/>
    </location>
</feature>
<dbReference type="Proteomes" id="UP000552097">
    <property type="component" value="Unassembled WGS sequence"/>
</dbReference>
<comment type="caution">
    <text evidence="2">The sequence shown here is derived from an EMBL/GenBank/DDBJ whole genome shotgun (WGS) entry which is preliminary data.</text>
</comment>
<dbReference type="Gene3D" id="3.90.1200.10">
    <property type="match status" value="1"/>
</dbReference>
<keyword evidence="3" id="KW-1185">Reference proteome</keyword>